<dbReference type="GO" id="GO:0009166">
    <property type="term" value="P:nucleotide catabolic process"/>
    <property type="evidence" value="ECO:0007669"/>
    <property type="project" value="InterPro"/>
</dbReference>
<dbReference type="InterPro" id="IPR041829">
    <property type="entry name" value="SoxB_N"/>
</dbReference>
<evidence type="ECO:0000256" key="1">
    <source>
        <dbReference type="RuleBase" id="RU362119"/>
    </source>
</evidence>
<dbReference type="InterPro" id="IPR036907">
    <property type="entry name" value="5'-Nucleotdase_C_sf"/>
</dbReference>
<dbReference type="Gene3D" id="3.90.780.10">
    <property type="entry name" value="5'-Nucleotidase, C-terminal domain"/>
    <property type="match status" value="1"/>
</dbReference>
<dbReference type="InterPro" id="IPR029052">
    <property type="entry name" value="Metallo-depent_PP-like"/>
</dbReference>
<keyword evidence="4" id="KW-1185">Reference proteome</keyword>
<dbReference type="SUPFAM" id="SSF56300">
    <property type="entry name" value="Metallo-dependent phosphatases"/>
    <property type="match status" value="1"/>
</dbReference>
<organism evidence="3 4">
    <name type="scientific">Paucibacter sediminis</name>
    <dbReference type="NCBI Taxonomy" id="3019553"/>
    <lineage>
        <taxon>Bacteria</taxon>
        <taxon>Pseudomonadati</taxon>
        <taxon>Pseudomonadota</taxon>
        <taxon>Betaproteobacteria</taxon>
        <taxon>Burkholderiales</taxon>
        <taxon>Sphaerotilaceae</taxon>
        <taxon>Roseateles</taxon>
    </lineage>
</organism>
<dbReference type="PRINTS" id="PR01607">
    <property type="entry name" value="APYRASEFAMLY"/>
</dbReference>
<dbReference type="CDD" id="cd07411">
    <property type="entry name" value="MPP_SoxB_N"/>
    <property type="match status" value="1"/>
</dbReference>
<feature type="domain" description="5'-Nucleotidase C-terminal" evidence="2">
    <location>
        <begin position="403"/>
        <end position="527"/>
    </location>
</feature>
<evidence type="ECO:0000259" key="2">
    <source>
        <dbReference type="Pfam" id="PF02872"/>
    </source>
</evidence>
<dbReference type="Pfam" id="PF02872">
    <property type="entry name" value="5_nucleotid_C"/>
    <property type="match status" value="1"/>
</dbReference>
<evidence type="ECO:0000313" key="4">
    <source>
        <dbReference type="Proteomes" id="UP001177769"/>
    </source>
</evidence>
<dbReference type="AlphaFoldDB" id="A0AA95NCA4"/>
<dbReference type="PANTHER" id="PTHR11575">
    <property type="entry name" value="5'-NUCLEOTIDASE-RELATED"/>
    <property type="match status" value="1"/>
</dbReference>
<dbReference type="InterPro" id="IPR008334">
    <property type="entry name" value="5'-Nucleotdase_C"/>
</dbReference>
<gene>
    <name evidence="3" type="primary">soxB</name>
    <name evidence="3" type="ORF">PFX98_19405</name>
</gene>
<dbReference type="InterPro" id="IPR006179">
    <property type="entry name" value="5_nucleotidase/apyrase"/>
</dbReference>
<keyword evidence="1" id="KW-0547">Nucleotide-binding</keyword>
<dbReference type="PROSITE" id="PS51318">
    <property type="entry name" value="TAT"/>
    <property type="match status" value="1"/>
</dbReference>
<dbReference type="InterPro" id="IPR006311">
    <property type="entry name" value="TAT_signal"/>
</dbReference>
<dbReference type="Gene3D" id="3.60.21.10">
    <property type="match status" value="1"/>
</dbReference>
<reference evidence="3" key="1">
    <citation type="submission" date="2023-01" db="EMBL/GenBank/DDBJ databases">
        <title>Whole genome sequence of Paucibacter sp. S2-9 isolated from pond sediment.</title>
        <authorList>
            <person name="Jung J.Y."/>
        </authorList>
    </citation>
    <scope>NUCLEOTIDE SEQUENCE</scope>
    <source>
        <strain evidence="3">S2-9</strain>
    </source>
</reference>
<dbReference type="EMBL" id="CP116346">
    <property type="protein sequence ID" value="WIT11053.1"/>
    <property type="molecule type" value="Genomic_DNA"/>
</dbReference>
<keyword evidence="1" id="KW-0378">Hydrolase</keyword>
<dbReference type="Proteomes" id="UP001177769">
    <property type="component" value="Chromosome"/>
</dbReference>
<dbReference type="KEGG" id="pais:PFX98_19405"/>
<dbReference type="SUPFAM" id="SSF55816">
    <property type="entry name" value="5'-nucleotidase (syn. UDP-sugar hydrolase), C-terminal domain"/>
    <property type="match status" value="1"/>
</dbReference>
<dbReference type="RefSeq" id="WP_285232131.1">
    <property type="nucleotide sequence ID" value="NZ_CP116346.1"/>
</dbReference>
<dbReference type="Gene3D" id="6.10.140.570">
    <property type="match status" value="1"/>
</dbReference>
<comment type="similarity">
    <text evidence="1">Belongs to the 5'-nucleotidase family.</text>
</comment>
<dbReference type="InterPro" id="IPR030998">
    <property type="entry name" value="Thiosulf_SoxB"/>
</dbReference>
<dbReference type="GO" id="GO:0030288">
    <property type="term" value="C:outer membrane-bounded periplasmic space"/>
    <property type="evidence" value="ECO:0007669"/>
    <property type="project" value="TreeGrafter"/>
</dbReference>
<dbReference type="GO" id="GO:0016787">
    <property type="term" value="F:hydrolase activity"/>
    <property type="evidence" value="ECO:0007669"/>
    <property type="project" value="UniProtKB-KW"/>
</dbReference>
<dbReference type="NCBIfam" id="TIGR04486">
    <property type="entry name" value="thiosulf_SoxB"/>
    <property type="match status" value="1"/>
</dbReference>
<protein>
    <submittedName>
        <fullName evidence="3">Thiosulfohydrolase SoxB</fullName>
    </submittedName>
</protein>
<sequence length="577" mass="63000">MSLSKREFLQVMSAASVAGMGLGRYADADAATAEQGLYELPRFGQVSFLHMTDCHAQLKPIYFREPNVNLGLAGMRGQSPHVVGEGMLKAAGVRPGTALAHAFTYLDFERAARRYGKVGGFAHLSTLVKRMKASRPGALLLDGGDTWQGSATSLWTNAQDMVDACKLLGVDVMTGHWEFTYGMERVKEILEKDFKGRLDFVAQNVKTNDFGDPVFAPYVMREMNGVQCAIIGQAFPYTPIANPRYMVADWAFGIQDENMQAMVDEVRAKGAKVVVVLSHNGMDVDLKMASRVRGIDAILGGHTHDGVPVPVQVKNAGGTTLVTNAGSNGKFLGVLDFEVKDGRVADFRYKLLPIFSNMLKADPDMAALIEKIRKPYEAKLNEQLAVSDGLLYRRGNFNGSWDQLIVDALIEVQGADIAFSPGFRWGTTLLPGDVITRELMMDQLATTYSYATVTSMSGAMIKTVLEDVCDNLFNPDPYYQQGGDMVRVGGLSYSCEPGAAMGRRIQDMRLHGKPIDADKLYKVAGWAPVAEEAASMPGTRMVWDVVEQWLKSQGRVSSRKLNTPRLLGVQGNPGLAA</sequence>
<name>A0AA95NCA4_9BURK</name>
<accession>A0AA95NCA4</accession>
<evidence type="ECO:0000313" key="3">
    <source>
        <dbReference type="EMBL" id="WIT11053.1"/>
    </source>
</evidence>
<dbReference type="PANTHER" id="PTHR11575:SF42">
    <property type="entry name" value="SULFUR OXIDATION PROTEIN SOXB"/>
    <property type="match status" value="1"/>
</dbReference>
<proteinExistence type="inferred from homology"/>
<dbReference type="GO" id="GO:0000166">
    <property type="term" value="F:nucleotide binding"/>
    <property type="evidence" value="ECO:0007669"/>
    <property type="project" value="UniProtKB-KW"/>
</dbReference>